<feature type="region of interest" description="Disordered" evidence="1">
    <location>
        <begin position="45"/>
        <end position="85"/>
    </location>
</feature>
<keyword evidence="4" id="KW-1185">Reference proteome</keyword>
<comment type="caution">
    <text evidence="3">The sequence shown here is derived from an EMBL/GenBank/DDBJ whole genome shotgun (WGS) entry which is preliminary data.</text>
</comment>
<feature type="region of interest" description="Disordered" evidence="1">
    <location>
        <begin position="1"/>
        <end position="31"/>
    </location>
</feature>
<dbReference type="SMART" id="SM00046">
    <property type="entry name" value="DAGKc"/>
    <property type="match status" value="1"/>
</dbReference>
<dbReference type="PANTHER" id="PTHR12358:SF111">
    <property type="entry name" value="CERAMIDE KINASE, ISOFORM A"/>
    <property type="match status" value="1"/>
</dbReference>
<evidence type="ECO:0000313" key="4">
    <source>
        <dbReference type="Proteomes" id="UP001054252"/>
    </source>
</evidence>
<dbReference type="GO" id="GO:0001729">
    <property type="term" value="F:ceramide kinase activity"/>
    <property type="evidence" value="ECO:0007669"/>
    <property type="project" value="TreeGrafter"/>
</dbReference>
<dbReference type="PANTHER" id="PTHR12358">
    <property type="entry name" value="SPHINGOSINE KINASE"/>
    <property type="match status" value="1"/>
</dbReference>
<dbReference type="Gene3D" id="3.40.50.10330">
    <property type="entry name" value="Probable inorganic polyphosphate/atp-NAD kinase, domain 1"/>
    <property type="match status" value="1"/>
</dbReference>
<dbReference type="EMBL" id="BPVZ01000004">
    <property type="protein sequence ID" value="GKU90962.1"/>
    <property type="molecule type" value="Genomic_DNA"/>
</dbReference>
<dbReference type="InterPro" id="IPR050187">
    <property type="entry name" value="Lipid_Phosphate_FormReg"/>
</dbReference>
<dbReference type="PROSITE" id="PS50146">
    <property type="entry name" value="DAGK"/>
    <property type="match status" value="1"/>
</dbReference>
<dbReference type="GO" id="GO:0016020">
    <property type="term" value="C:membrane"/>
    <property type="evidence" value="ECO:0007669"/>
    <property type="project" value="GOC"/>
</dbReference>
<evidence type="ECO:0000256" key="1">
    <source>
        <dbReference type="SAM" id="MobiDB-lite"/>
    </source>
</evidence>
<feature type="region of interest" description="Disordered" evidence="1">
    <location>
        <begin position="109"/>
        <end position="132"/>
    </location>
</feature>
<dbReference type="GO" id="GO:0006672">
    <property type="term" value="P:ceramide metabolic process"/>
    <property type="evidence" value="ECO:0007669"/>
    <property type="project" value="TreeGrafter"/>
</dbReference>
<dbReference type="InterPro" id="IPR001206">
    <property type="entry name" value="Diacylglycerol_kinase_cat_dom"/>
</dbReference>
<sequence>MQMSESLSTNSNASSVRVSSPQPQSQQSLRRLSLCSQIATHSSPIVFPEKRTKKLKASSRRSEVGVNDVQAEKSKGDEHRIDIGGGDEKSDLLAGVVYSGKLILDKRNNTTTASSNSSDVDQKSSTGVPNQEAVDAKLTSKALVWGSQVLPLDDVISVTYNVGLRHFTVHSYPLKKSSYGLSCFIKPRRSRKDFRFVASSAEVAVQWVGAFADQQCFVNCLPHPLVSSKKQSSSELFPMDIPHELLFKCKNPPKMLVILNPRSGRGRSSKVFDGIVEPIFKLAGFKLEVVKTTSAGHAKKLASTVDISTCPDGIICVGGDGIINEVLNGLLSRDNQKEGISIPIGIIPAGSDNSLVWTVLGVRDPVSAAISIVKGGLTATDVFAVEWIQTGIIHFGMTVSYYGFVSDGK</sequence>
<dbReference type="SUPFAM" id="SSF111331">
    <property type="entry name" value="NAD kinase/diacylglycerol kinase-like"/>
    <property type="match status" value="1"/>
</dbReference>
<reference evidence="3 4" key="1">
    <citation type="journal article" date="2021" name="Commun. Biol.">
        <title>The genome of Shorea leprosula (Dipterocarpaceae) highlights the ecological relevance of drought in aseasonal tropical rainforests.</title>
        <authorList>
            <person name="Ng K.K.S."/>
            <person name="Kobayashi M.J."/>
            <person name="Fawcett J.A."/>
            <person name="Hatakeyama M."/>
            <person name="Paape T."/>
            <person name="Ng C.H."/>
            <person name="Ang C.C."/>
            <person name="Tnah L.H."/>
            <person name="Lee C.T."/>
            <person name="Nishiyama T."/>
            <person name="Sese J."/>
            <person name="O'Brien M.J."/>
            <person name="Copetti D."/>
            <person name="Mohd Noor M.I."/>
            <person name="Ong R.C."/>
            <person name="Putra M."/>
            <person name="Sireger I.Z."/>
            <person name="Indrioko S."/>
            <person name="Kosugi Y."/>
            <person name="Izuno A."/>
            <person name="Isagi Y."/>
            <person name="Lee S.L."/>
            <person name="Shimizu K.K."/>
        </authorList>
    </citation>
    <scope>NUCLEOTIDE SEQUENCE [LARGE SCALE GENOMIC DNA]</scope>
    <source>
        <strain evidence="3">214</strain>
    </source>
</reference>
<evidence type="ECO:0000313" key="3">
    <source>
        <dbReference type="EMBL" id="GKU90962.1"/>
    </source>
</evidence>
<evidence type="ECO:0000259" key="2">
    <source>
        <dbReference type="PROSITE" id="PS50146"/>
    </source>
</evidence>
<gene>
    <name evidence="3" type="ORF">SLEP1_g4900</name>
</gene>
<protein>
    <recommendedName>
        <fullName evidence="2">DAGKc domain-containing protein</fullName>
    </recommendedName>
</protein>
<dbReference type="Proteomes" id="UP001054252">
    <property type="component" value="Unassembled WGS sequence"/>
</dbReference>
<feature type="compositionally biased region" description="Basic and acidic residues" evidence="1">
    <location>
        <begin position="70"/>
        <end position="85"/>
    </location>
</feature>
<feature type="domain" description="DAGKc" evidence="2">
    <location>
        <begin position="250"/>
        <end position="389"/>
    </location>
</feature>
<dbReference type="InterPro" id="IPR016064">
    <property type="entry name" value="NAD/diacylglycerol_kinase_sf"/>
</dbReference>
<dbReference type="Pfam" id="PF00781">
    <property type="entry name" value="DAGK_cat"/>
    <property type="match status" value="1"/>
</dbReference>
<name>A0AAV5HZ42_9ROSI</name>
<proteinExistence type="predicted"/>
<dbReference type="AlphaFoldDB" id="A0AAV5HZ42"/>
<organism evidence="3 4">
    <name type="scientific">Rubroshorea leprosula</name>
    <dbReference type="NCBI Taxonomy" id="152421"/>
    <lineage>
        <taxon>Eukaryota</taxon>
        <taxon>Viridiplantae</taxon>
        <taxon>Streptophyta</taxon>
        <taxon>Embryophyta</taxon>
        <taxon>Tracheophyta</taxon>
        <taxon>Spermatophyta</taxon>
        <taxon>Magnoliopsida</taxon>
        <taxon>eudicotyledons</taxon>
        <taxon>Gunneridae</taxon>
        <taxon>Pentapetalae</taxon>
        <taxon>rosids</taxon>
        <taxon>malvids</taxon>
        <taxon>Malvales</taxon>
        <taxon>Dipterocarpaceae</taxon>
        <taxon>Rubroshorea</taxon>
    </lineage>
</organism>
<feature type="compositionally biased region" description="Low complexity" evidence="1">
    <location>
        <begin position="109"/>
        <end position="125"/>
    </location>
</feature>
<accession>A0AAV5HZ42</accession>
<dbReference type="InterPro" id="IPR017438">
    <property type="entry name" value="ATP-NAD_kinase_N"/>
</dbReference>